<evidence type="ECO:0000313" key="1">
    <source>
        <dbReference type="EMBL" id="RHB36505.1"/>
    </source>
</evidence>
<dbReference type="Proteomes" id="UP000284379">
    <property type="component" value="Unassembled WGS sequence"/>
</dbReference>
<accession>A0A413VSB5</accession>
<dbReference type="EMBL" id="QSGO01000004">
    <property type="protein sequence ID" value="RHB36505.1"/>
    <property type="molecule type" value="Genomic_DNA"/>
</dbReference>
<comment type="caution">
    <text evidence="1">The sequence shown here is derived from an EMBL/GenBank/DDBJ whole genome shotgun (WGS) entry which is preliminary data.</text>
</comment>
<reference evidence="1 2" key="1">
    <citation type="submission" date="2018-08" db="EMBL/GenBank/DDBJ databases">
        <title>A genome reference for cultivated species of the human gut microbiota.</title>
        <authorList>
            <person name="Zou Y."/>
            <person name="Xue W."/>
            <person name="Luo G."/>
        </authorList>
    </citation>
    <scope>NUCLEOTIDE SEQUENCE [LARGE SCALE GENOMIC DNA]</scope>
    <source>
        <strain evidence="1 2">AM40-30BH</strain>
    </source>
</reference>
<gene>
    <name evidence="1" type="ORF">DW888_07700</name>
</gene>
<protein>
    <submittedName>
        <fullName evidence="1">Uncharacterized protein</fullName>
    </submittedName>
</protein>
<evidence type="ECO:0000313" key="2">
    <source>
        <dbReference type="Proteomes" id="UP000284379"/>
    </source>
</evidence>
<organism evidence="1 2">
    <name type="scientific">Bacteroides nordii</name>
    <dbReference type="NCBI Taxonomy" id="291645"/>
    <lineage>
        <taxon>Bacteria</taxon>
        <taxon>Pseudomonadati</taxon>
        <taxon>Bacteroidota</taxon>
        <taxon>Bacteroidia</taxon>
        <taxon>Bacteroidales</taxon>
        <taxon>Bacteroidaceae</taxon>
        <taxon>Bacteroides</taxon>
    </lineage>
</organism>
<sequence>MDRIILIICMFISLSSYSQNKLSIITKTGENVYISSMIDDRHVINYWFKKCMANDLFTFYRVSITSDSTNTQIVNETYSDNIGPFNILEGGWCGGNHLFLDEKTQTAETFSIKLYADGRSITTDTTLKAHTIKIEVKNYIINPLSAKERDNQIYFTDTLCTENVNYTVNGNSIQVDLSHDYTNRIPVIIEKYYGMQSMFKNEKQLLTPSGEYAYWTDIKKVSRFKKKDFPRFNRYIEKGDFYFQASFLLNRSLGTHNELPDDDVIFIGNSWTKCYHKLIGNVPRTAGDYDSWSGVYTWITTPLLDNESSFAYDGFIDGKRAIFFSNNIKGNFTIPFPDSTIYKKINSIENSSDSKIKRKNGFIYLSCNSPGSVIISLKK</sequence>
<proteinExistence type="predicted"/>
<name>A0A413VSB5_9BACE</name>
<dbReference type="AlphaFoldDB" id="A0A413VSB5"/>